<dbReference type="Proteomes" id="UP000274117">
    <property type="component" value="Unassembled WGS sequence"/>
</dbReference>
<protein>
    <submittedName>
        <fullName evidence="8">MFS transporter</fullName>
    </submittedName>
</protein>
<evidence type="ECO:0000256" key="6">
    <source>
        <dbReference type="SAM" id="Phobius"/>
    </source>
</evidence>
<dbReference type="GO" id="GO:0005886">
    <property type="term" value="C:plasma membrane"/>
    <property type="evidence" value="ECO:0007669"/>
    <property type="project" value="UniProtKB-SubCell"/>
</dbReference>
<feature type="transmembrane region" description="Helical" evidence="6">
    <location>
        <begin position="128"/>
        <end position="148"/>
    </location>
</feature>
<evidence type="ECO:0000256" key="1">
    <source>
        <dbReference type="ARBA" id="ARBA00004651"/>
    </source>
</evidence>
<evidence type="ECO:0000256" key="4">
    <source>
        <dbReference type="ARBA" id="ARBA00022989"/>
    </source>
</evidence>
<dbReference type="GO" id="GO:0022857">
    <property type="term" value="F:transmembrane transporter activity"/>
    <property type="evidence" value="ECO:0007669"/>
    <property type="project" value="InterPro"/>
</dbReference>
<reference evidence="8 9" key="1">
    <citation type="submission" date="2018-11" db="EMBL/GenBank/DDBJ databases">
        <authorList>
            <person name="Stevens M.J."/>
            <person name="Cernela N."/>
            <person name="Spoerry Serrano N."/>
            <person name="Schmitt S."/>
            <person name="Schrenzel J."/>
            <person name="Stephan R."/>
        </authorList>
    </citation>
    <scope>NUCLEOTIDE SEQUENCE [LARGE SCALE GENOMIC DNA]</scope>
    <source>
        <strain evidence="8 9">PP422</strain>
    </source>
</reference>
<dbReference type="PANTHER" id="PTHR23528">
    <property type="match status" value="1"/>
</dbReference>
<evidence type="ECO:0000313" key="8">
    <source>
        <dbReference type="EMBL" id="RRR55084.1"/>
    </source>
</evidence>
<feature type="transmembrane region" description="Helical" evidence="6">
    <location>
        <begin position="97"/>
        <end position="116"/>
    </location>
</feature>
<sequence>MLLKSKYILSLFLLPYFGALSDRFNSRHGKRIPFVFLGSLLICFGLVLLPYATSHKLFWLFNLGLELVLFAMSISRAPAIALVPDLTLKPLRSKANAIINLMGAVGAILTLIDLALQVDKSDQLDYTALFLTVGLILLVSFAILRWKIDEKNGHPGPK</sequence>
<feature type="transmembrane region" description="Helical" evidence="6">
    <location>
        <begin position="31"/>
        <end position="51"/>
    </location>
</feature>
<keyword evidence="2" id="KW-0813">Transport</keyword>
<dbReference type="InterPro" id="IPR020846">
    <property type="entry name" value="MFS_dom"/>
</dbReference>
<keyword evidence="5 6" id="KW-0472">Membrane</keyword>
<dbReference type="EMBL" id="RSDO01000002">
    <property type="protein sequence ID" value="RRR55084.1"/>
    <property type="molecule type" value="Genomic_DNA"/>
</dbReference>
<dbReference type="Pfam" id="PF07690">
    <property type="entry name" value="MFS_1"/>
    <property type="match status" value="1"/>
</dbReference>
<reference evidence="8 9" key="2">
    <citation type="submission" date="2018-12" db="EMBL/GenBank/DDBJ databases">
        <title>Whole-genome sequences of fifteen clinical Streptococcus suis strains isolated from pigs between 2006 and 2018.</title>
        <authorList>
            <person name="Stevens M.J.A."/>
            <person name="Cernela N."/>
            <person name="Spoerry Serrano N."/>
            <person name="Schmitt S."/>
            <person name="Schrenzel J."/>
            <person name="Stephan R."/>
        </authorList>
    </citation>
    <scope>NUCLEOTIDE SEQUENCE [LARGE SCALE GENOMIC DNA]</scope>
    <source>
        <strain evidence="8 9">PP422</strain>
    </source>
</reference>
<evidence type="ECO:0000256" key="3">
    <source>
        <dbReference type="ARBA" id="ARBA00022692"/>
    </source>
</evidence>
<feature type="transmembrane region" description="Helical" evidence="6">
    <location>
        <begin position="58"/>
        <end position="77"/>
    </location>
</feature>
<dbReference type="InterPro" id="IPR011701">
    <property type="entry name" value="MFS"/>
</dbReference>
<evidence type="ECO:0000313" key="9">
    <source>
        <dbReference type="Proteomes" id="UP000274117"/>
    </source>
</evidence>
<name>A0A426TIK9_STRSU</name>
<keyword evidence="4 6" id="KW-1133">Transmembrane helix</keyword>
<comment type="subcellular location">
    <subcellularLocation>
        <location evidence="1">Cell membrane</location>
        <topology evidence="1">Multi-pass membrane protein</topology>
    </subcellularLocation>
</comment>
<comment type="caution">
    <text evidence="8">The sequence shown here is derived from an EMBL/GenBank/DDBJ whole genome shotgun (WGS) entry which is preliminary data.</text>
</comment>
<feature type="domain" description="Major facilitator superfamily (MFS) profile" evidence="7">
    <location>
        <begin position="1"/>
        <end position="158"/>
    </location>
</feature>
<dbReference type="AlphaFoldDB" id="A0A426TIK9"/>
<evidence type="ECO:0000256" key="2">
    <source>
        <dbReference type="ARBA" id="ARBA00022448"/>
    </source>
</evidence>
<proteinExistence type="predicted"/>
<organism evidence="8 9">
    <name type="scientific">Streptococcus suis</name>
    <dbReference type="NCBI Taxonomy" id="1307"/>
    <lineage>
        <taxon>Bacteria</taxon>
        <taxon>Bacillati</taxon>
        <taxon>Bacillota</taxon>
        <taxon>Bacilli</taxon>
        <taxon>Lactobacillales</taxon>
        <taxon>Streptococcaceae</taxon>
        <taxon>Streptococcus</taxon>
    </lineage>
</organism>
<gene>
    <name evidence="8" type="ORF">EI998_00920</name>
</gene>
<accession>A0A426TIK9</accession>
<keyword evidence="3 6" id="KW-0812">Transmembrane</keyword>
<dbReference type="InterPro" id="IPR036259">
    <property type="entry name" value="MFS_trans_sf"/>
</dbReference>
<evidence type="ECO:0000256" key="5">
    <source>
        <dbReference type="ARBA" id="ARBA00023136"/>
    </source>
</evidence>
<evidence type="ECO:0000259" key="7">
    <source>
        <dbReference type="PROSITE" id="PS50850"/>
    </source>
</evidence>
<dbReference type="PANTHER" id="PTHR23528:SF1">
    <property type="entry name" value="MAJOR FACILITATOR SUPERFAMILY (MFS) PROFILE DOMAIN-CONTAINING PROTEIN"/>
    <property type="match status" value="1"/>
</dbReference>
<dbReference type="PROSITE" id="PS50850">
    <property type="entry name" value="MFS"/>
    <property type="match status" value="1"/>
</dbReference>
<dbReference type="Gene3D" id="1.20.1250.20">
    <property type="entry name" value="MFS general substrate transporter like domains"/>
    <property type="match status" value="1"/>
</dbReference>
<dbReference type="SUPFAM" id="SSF103473">
    <property type="entry name" value="MFS general substrate transporter"/>
    <property type="match status" value="1"/>
</dbReference>